<organism evidence="2 3">
    <name type="scientific">Corynebacterium kalidii</name>
    <dbReference type="NCBI Taxonomy" id="2931982"/>
    <lineage>
        <taxon>Bacteria</taxon>
        <taxon>Bacillati</taxon>
        <taxon>Actinomycetota</taxon>
        <taxon>Actinomycetes</taxon>
        <taxon>Mycobacteriales</taxon>
        <taxon>Corynebacteriaceae</taxon>
        <taxon>Corynebacterium</taxon>
    </lineage>
</organism>
<dbReference type="EMBL" id="JALIEA010000017">
    <property type="protein sequence ID" value="MCJ7859761.1"/>
    <property type="molecule type" value="Genomic_DNA"/>
</dbReference>
<sequence>MPRSAGPQLPNAVARQLRDAVSSAQDARDRATELRVRRNEAVRHAHELYGCGATELSRRSGLGVETVRAILSGRT</sequence>
<name>A0A9X1WJK9_9CORY</name>
<dbReference type="Proteomes" id="UP001139207">
    <property type="component" value="Unassembled WGS sequence"/>
</dbReference>
<evidence type="ECO:0000256" key="1">
    <source>
        <dbReference type="SAM" id="MobiDB-lite"/>
    </source>
</evidence>
<evidence type="ECO:0000313" key="2">
    <source>
        <dbReference type="EMBL" id="MCJ7859761.1"/>
    </source>
</evidence>
<comment type="caution">
    <text evidence="2">The sequence shown here is derived from an EMBL/GenBank/DDBJ whole genome shotgun (WGS) entry which is preliminary data.</text>
</comment>
<proteinExistence type="predicted"/>
<dbReference type="RefSeq" id="WP_244805462.1">
    <property type="nucleotide sequence ID" value="NZ_JALIEA010000017.1"/>
</dbReference>
<feature type="region of interest" description="Disordered" evidence="1">
    <location>
        <begin position="1"/>
        <end position="31"/>
    </location>
</feature>
<protein>
    <submittedName>
        <fullName evidence="2">Uncharacterized protein</fullName>
    </submittedName>
</protein>
<keyword evidence="3" id="KW-1185">Reference proteome</keyword>
<accession>A0A9X1WJK9</accession>
<dbReference type="AlphaFoldDB" id="A0A9X1WJK9"/>
<evidence type="ECO:0000313" key="3">
    <source>
        <dbReference type="Proteomes" id="UP001139207"/>
    </source>
</evidence>
<reference evidence="2" key="1">
    <citation type="submission" date="2022-04" db="EMBL/GenBank/DDBJ databases">
        <title>Corynebacterium kalidii LD5P10.</title>
        <authorList>
            <person name="Sun J.Q."/>
        </authorList>
    </citation>
    <scope>NUCLEOTIDE SEQUENCE</scope>
    <source>
        <strain evidence="2">LD5P10</strain>
    </source>
</reference>
<gene>
    <name evidence="2" type="ORF">MUN33_13745</name>
</gene>